<dbReference type="EMBL" id="CAJPIZ010024683">
    <property type="protein sequence ID" value="CAG2118545.1"/>
    <property type="molecule type" value="Genomic_DNA"/>
</dbReference>
<keyword evidence="4" id="KW-1003">Cell membrane</keyword>
<feature type="disulfide bond" evidence="13">
    <location>
        <begin position="285"/>
        <end position="294"/>
    </location>
</feature>
<dbReference type="InterPro" id="IPR005428">
    <property type="entry name" value="CD36/SCARB1/SNMP1"/>
</dbReference>
<feature type="non-terminal residue" evidence="16">
    <location>
        <position position="1"/>
    </location>
</feature>
<evidence type="ECO:0000256" key="5">
    <source>
        <dbReference type="ARBA" id="ARBA00022692"/>
    </source>
</evidence>
<keyword evidence="5 15" id="KW-0812">Transmembrane</keyword>
<evidence type="ECO:0000256" key="12">
    <source>
        <dbReference type="ARBA" id="ARBA00042244"/>
    </source>
</evidence>
<accession>A0A7R9QCS8</accession>
<proteinExistence type="inferred from homology"/>
<gene>
    <name evidence="16" type="ORF">OSB1V03_LOCUS18496</name>
</gene>
<dbReference type="OrthoDB" id="18585at2759"/>
<feature type="disulfide bond" evidence="13">
    <location>
        <begin position="215"/>
        <end position="283"/>
    </location>
</feature>
<evidence type="ECO:0000256" key="6">
    <source>
        <dbReference type="ARBA" id="ARBA00022989"/>
    </source>
</evidence>
<dbReference type="GO" id="GO:0005044">
    <property type="term" value="F:scavenger receptor activity"/>
    <property type="evidence" value="ECO:0007669"/>
    <property type="project" value="TreeGrafter"/>
</dbReference>
<evidence type="ECO:0000256" key="3">
    <source>
        <dbReference type="ARBA" id="ARBA00010532"/>
    </source>
</evidence>
<keyword evidence="10" id="KW-0325">Glycoprotein</keyword>
<evidence type="ECO:0000256" key="7">
    <source>
        <dbReference type="ARBA" id="ARBA00023136"/>
    </source>
</evidence>
<feature type="transmembrane region" description="Helical" evidence="15">
    <location>
        <begin position="412"/>
        <end position="432"/>
    </location>
</feature>
<evidence type="ECO:0000256" key="1">
    <source>
        <dbReference type="ARBA" id="ARBA00004189"/>
    </source>
</evidence>
<evidence type="ECO:0000256" key="13">
    <source>
        <dbReference type="PIRSR" id="PIRSR605428-52"/>
    </source>
</evidence>
<evidence type="ECO:0000256" key="2">
    <source>
        <dbReference type="ARBA" id="ARBA00004651"/>
    </source>
</evidence>
<comment type="similarity">
    <text evidence="3">Belongs to the CD36 family.</text>
</comment>
<keyword evidence="6 15" id="KW-1133">Transmembrane helix</keyword>
<dbReference type="PRINTS" id="PR01609">
    <property type="entry name" value="CD36FAMILY"/>
</dbReference>
<evidence type="ECO:0000256" key="10">
    <source>
        <dbReference type="ARBA" id="ARBA00023180"/>
    </source>
</evidence>
<dbReference type="PANTHER" id="PTHR11923:SF110">
    <property type="entry name" value="SCAVENGER RECEPTOR CLASS B MEMBER 1"/>
    <property type="match status" value="1"/>
</dbReference>
<evidence type="ECO:0000256" key="15">
    <source>
        <dbReference type="SAM" id="Phobius"/>
    </source>
</evidence>
<keyword evidence="9" id="KW-0675">Receptor</keyword>
<dbReference type="AlphaFoldDB" id="A0A7R9QCS8"/>
<keyword evidence="8 13" id="KW-1015">Disulfide bond</keyword>
<dbReference type="PRINTS" id="PR01610">
    <property type="entry name" value="CD36ANTIGEN"/>
</dbReference>
<reference evidence="16" key="1">
    <citation type="submission" date="2020-11" db="EMBL/GenBank/DDBJ databases">
        <authorList>
            <person name="Tran Van P."/>
        </authorList>
    </citation>
    <scope>NUCLEOTIDE SEQUENCE</scope>
</reference>
<feature type="region of interest" description="Disordered" evidence="14">
    <location>
        <begin position="485"/>
        <end position="508"/>
    </location>
</feature>
<dbReference type="EMBL" id="OC879258">
    <property type="protein sequence ID" value="CAD7641080.1"/>
    <property type="molecule type" value="Genomic_DNA"/>
</dbReference>
<evidence type="ECO:0000256" key="4">
    <source>
        <dbReference type="ARBA" id="ARBA00022475"/>
    </source>
</evidence>
<dbReference type="Pfam" id="PF01130">
    <property type="entry name" value="CD36"/>
    <property type="match status" value="1"/>
</dbReference>
<evidence type="ECO:0000313" key="16">
    <source>
        <dbReference type="EMBL" id="CAD7641080.1"/>
    </source>
</evidence>
<sequence length="508" mass="56983">DIQIFIFHIENADQWRRGAKARVKEMGPYVFTMSVWKDIISWENNGESVKYWSSMGWEFDPEKSDPTYNTKMNVLNIPVYAMVAVVRHYVRKVPLSRFIEPFILGSMNLLIASHGLGGVVLKRTPRELLEGYHFRLMDTVELLSKPLLWLGIQLPDTRMPGNKFGLLNVKNGTPDGPYEVYTGVGGTKFAKFIAYKGNKSFKTLLGFDAYDNPKCNMFNGTDGATLGQFLNEDTKVYIYNGELCRSIYVAYKEPSRVVGIPTMRFVLPEAMFAGPQKNPDNKCFCFTPNDPDMCDGVYHLGTCYFGAPLALTFPHFLYASDKIKNSVDGLNPTVEDHDPYFDIFPSLGVPLRGRVGLQVAVFMEATRYVIGFGGFPDTVLPVLWFKVDMGVEGLLALAAGAGLWPLQLLDWGSVVGVFAGMGVMGYTSMYAFNKRKILRKPKQDSGTDIMKIEGQTNGPPAQELPLKSVVPTYAQTDYPANRYRMDSRGAISRRSDNPPIYTISQEEY</sequence>
<dbReference type="Proteomes" id="UP000759131">
    <property type="component" value="Unassembled WGS sequence"/>
</dbReference>
<protein>
    <recommendedName>
        <fullName evidence="11">Scavenger receptor class B member 1</fullName>
    </recommendedName>
    <alternativeName>
        <fullName evidence="12">SR-BI</fullName>
    </alternativeName>
</protein>
<comment type="subcellular location">
    <subcellularLocation>
        <location evidence="2">Cell membrane</location>
        <topology evidence="2">Multi-pass membrane protein</topology>
    </subcellularLocation>
    <subcellularLocation>
        <location evidence="1">Membrane</location>
        <location evidence="1">Caveola</location>
        <topology evidence="1">Multi-pass membrane protein</topology>
    </subcellularLocation>
</comment>
<evidence type="ECO:0000256" key="11">
    <source>
        <dbReference type="ARBA" id="ARBA00040821"/>
    </source>
</evidence>
<keyword evidence="7 15" id="KW-0472">Membrane</keyword>
<evidence type="ECO:0000256" key="9">
    <source>
        <dbReference type="ARBA" id="ARBA00023170"/>
    </source>
</evidence>
<feature type="disulfide bond" evidence="13">
    <location>
        <begin position="244"/>
        <end position="303"/>
    </location>
</feature>
<dbReference type="GO" id="GO:0005901">
    <property type="term" value="C:caveola"/>
    <property type="evidence" value="ECO:0007669"/>
    <property type="project" value="UniProtKB-SubCell"/>
</dbReference>
<dbReference type="InterPro" id="IPR002159">
    <property type="entry name" value="CD36_fam"/>
</dbReference>
<feature type="non-terminal residue" evidence="16">
    <location>
        <position position="508"/>
    </location>
</feature>
<dbReference type="GO" id="GO:0005737">
    <property type="term" value="C:cytoplasm"/>
    <property type="evidence" value="ECO:0007669"/>
    <property type="project" value="TreeGrafter"/>
</dbReference>
<keyword evidence="17" id="KW-1185">Reference proteome</keyword>
<evidence type="ECO:0000256" key="14">
    <source>
        <dbReference type="SAM" id="MobiDB-lite"/>
    </source>
</evidence>
<evidence type="ECO:0000313" key="17">
    <source>
        <dbReference type="Proteomes" id="UP000759131"/>
    </source>
</evidence>
<name>A0A7R9QCS8_9ACAR</name>
<dbReference type="PANTHER" id="PTHR11923">
    <property type="entry name" value="SCAVENGER RECEPTOR CLASS B TYPE-1 SR-B1"/>
    <property type="match status" value="1"/>
</dbReference>
<organism evidence="16">
    <name type="scientific">Medioppia subpectinata</name>
    <dbReference type="NCBI Taxonomy" id="1979941"/>
    <lineage>
        <taxon>Eukaryota</taxon>
        <taxon>Metazoa</taxon>
        <taxon>Ecdysozoa</taxon>
        <taxon>Arthropoda</taxon>
        <taxon>Chelicerata</taxon>
        <taxon>Arachnida</taxon>
        <taxon>Acari</taxon>
        <taxon>Acariformes</taxon>
        <taxon>Sarcoptiformes</taxon>
        <taxon>Oribatida</taxon>
        <taxon>Brachypylina</taxon>
        <taxon>Oppioidea</taxon>
        <taxon>Oppiidae</taxon>
        <taxon>Medioppia</taxon>
    </lineage>
</organism>
<evidence type="ECO:0000256" key="8">
    <source>
        <dbReference type="ARBA" id="ARBA00023157"/>
    </source>
</evidence>